<name>A0AAD8L427_TARER</name>
<gene>
    <name evidence="1" type="ORF">QVD17_00147</name>
</gene>
<sequence length="149" mass="16939">MLHSTPLKEASVPAGTSVRSLALIPSVTVQCNRTMILSALAAGTPSGASPHARGFLCNRGYEIGNRDPRDFEIKRLKKRVRDLKAMSTWKETELEKPVRDELTRDEEHPTNNNTIYDSLPVYDVYEDEEWYSWFTDGVIERLEGKVVKE</sequence>
<evidence type="ECO:0000313" key="1">
    <source>
        <dbReference type="EMBL" id="KAK1434407.1"/>
    </source>
</evidence>
<evidence type="ECO:0000313" key="2">
    <source>
        <dbReference type="Proteomes" id="UP001229421"/>
    </source>
</evidence>
<dbReference type="AlphaFoldDB" id="A0AAD8L427"/>
<organism evidence="1 2">
    <name type="scientific">Tagetes erecta</name>
    <name type="common">African marigold</name>
    <dbReference type="NCBI Taxonomy" id="13708"/>
    <lineage>
        <taxon>Eukaryota</taxon>
        <taxon>Viridiplantae</taxon>
        <taxon>Streptophyta</taxon>
        <taxon>Embryophyta</taxon>
        <taxon>Tracheophyta</taxon>
        <taxon>Spermatophyta</taxon>
        <taxon>Magnoliopsida</taxon>
        <taxon>eudicotyledons</taxon>
        <taxon>Gunneridae</taxon>
        <taxon>Pentapetalae</taxon>
        <taxon>asterids</taxon>
        <taxon>campanulids</taxon>
        <taxon>Asterales</taxon>
        <taxon>Asteraceae</taxon>
        <taxon>Asteroideae</taxon>
        <taxon>Heliantheae alliance</taxon>
        <taxon>Tageteae</taxon>
        <taxon>Tagetes</taxon>
    </lineage>
</organism>
<reference evidence="1" key="1">
    <citation type="journal article" date="2023" name="bioRxiv">
        <title>Improved chromosome-level genome assembly for marigold (Tagetes erecta).</title>
        <authorList>
            <person name="Jiang F."/>
            <person name="Yuan L."/>
            <person name="Wang S."/>
            <person name="Wang H."/>
            <person name="Xu D."/>
            <person name="Wang A."/>
            <person name="Fan W."/>
        </authorList>
    </citation>
    <scope>NUCLEOTIDE SEQUENCE</scope>
    <source>
        <strain evidence="1">WSJ</strain>
        <tissue evidence="1">Leaf</tissue>
    </source>
</reference>
<accession>A0AAD8L427</accession>
<dbReference type="Proteomes" id="UP001229421">
    <property type="component" value="Unassembled WGS sequence"/>
</dbReference>
<dbReference type="EMBL" id="JAUHHV010000001">
    <property type="protein sequence ID" value="KAK1434407.1"/>
    <property type="molecule type" value="Genomic_DNA"/>
</dbReference>
<protein>
    <submittedName>
        <fullName evidence="1">Uncharacterized protein</fullName>
    </submittedName>
</protein>
<comment type="caution">
    <text evidence="1">The sequence shown here is derived from an EMBL/GenBank/DDBJ whole genome shotgun (WGS) entry which is preliminary data.</text>
</comment>
<proteinExistence type="predicted"/>
<keyword evidence="2" id="KW-1185">Reference proteome</keyword>